<name>A0AC59YJI0_RANTA</name>
<evidence type="ECO:0000313" key="1">
    <source>
        <dbReference type="EMBL" id="CAM9743032.1"/>
    </source>
</evidence>
<proteinExistence type="predicted"/>
<accession>A0AC59YJI0</accession>
<gene>
    <name evidence="1" type="ORF">MRATA1EN22A_LOCUS6831</name>
</gene>
<protein>
    <submittedName>
        <fullName evidence="1">Uncharacterized protein</fullName>
    </submittedName>
</protein>
<dbReference type="Proteomes" id="UP001162501">
    <property type="component" value="Chromosome 16"/>
</dbReference>
<reference evidence="1" key="1">
    <citation type="submission" date="2023-05" db="EMBL/GenBank/DDBJ databases">
        <authorList>
            <consortium name="ELIXIR-Norway"/>
        </authorList>
    </citation>
    <scope>NUCLEOTIDE SEQUENCE</scope>
</reference>
<dbReference type="EMBL" id="OX596100">
    <property type="protein sequence ID" value="CAM9743032.1"/>
    <property type="molecule type" value="Genomic_DNA"/>
</dbReference>
<sequence length="215" mass="22733">MHLLQGPISGERETLTSLLSTTPFLQPTLRSDSSPTSPHADLPTLTLSPTDALARQDPLFLTQTSRAHLFSRGPPSSALASLRSRAAPRPLPTRALRTNGAHSTQPTPSDTAPSPQPLPHRPGPSLTRLPALAQPNLPAATPDSGPIKAQLLFGATNQRRARTGCGSDRHRLSLPLQPPLQPPFRLQPRLALSSGSQPVCIAPLLPVPELAAPAL</sequence>
<evidence type="ECO:0000313" key="2">
    <source>
        <dbReference type="Proteomes" id="UP001162501"/>
    </source>
</evidence>
<feature type="non-terminal residue" evidence="1">
    <location>
        <position position="1"/>
    </location>
</feature>
<organism evidence="1 2">
    <name type="scientific">Rangifer tarandus platyrhynchus</name>
    <name type="common">Svalbard reindeer</name>
    <dbReference type="NCBI Taxonomy" id="3082113"/>
    <lineage>
        <taxon>Eukaryota</taxon>
        <taxon>Metazoa</taxon>
        <taxon>Chordata</taxon>
        <taxon>Craniata</taxon>
        <taxon>Vertebrata</taxon>
        <taxon>Euteleostomi</taxon>
        <taxon>Mammalia</taxon>
        <taxon>Eutheria</taxon>
        <taxon>Laurasiatheria</taxon>
        <taxon>Artiodactyla</taxon>
        <taxon>Ruminantia</taxon>
        <taxon>Pecora</taxon>
        <taxon>Cervidae</taxon>
        <taxon>Odocoileinae</taxon>
        <taxon>Rangifer</taxon>
    </lineage>
</organism>
<feature type="non-terminal residue" evidence="1">
    <location>
        <position position="215"/>
    </location>
</feature>
<reference evidence="1" key="2">
    <citation type="submission" date="2025-03" db="EMBL/GenBank/DDBJ databases">
        <authorList>
            <consortium name="ELIXIR-Norway"/>
            <consortium name="Elixir Norway"/>
        </authorList>
    </citation>
    <scope>NUCLEOTIDE SEQUENCE</scope>
</reference>